<accession>A0A4V2MHH3</accession>
<evidence type="ECO:0000313" key="2">
    <source>
        <dbReference type="EMBL" id="TCC86456.1"/>
    </source>
</evidence>
<proteinExistence type="predicted"/>
<protein>
    <recommendedName>
        <fullName evidence="4">DUF4234 domain-containing protein</fullName>
    </recommendedName>
</protein>
<feature type="transmembrane region" description="Helical" evidence="1">
    <location>
        <begin position="151"/>
        <end position="172"/>
    </location>
</feature>
<dbReference type="RefSeq" id="WP_131555802.1">
    <property type="nucleotide sequence ID" value="NZ_SJSK01000010.1"/>
</dbReference>
<keyword evidence="1" id="KW-1133">Transmembrane helix</keyword>
<dbReference type="EMBL" id="SJSK01000010">
    <property type="protein sequence ID" value="TCC86456.1"/>
    <property type="molecule type" value="Genomic_DNA"/>
</dbReference>
<sequence>MLDDKLSIAEQTIEPQYIISLNKFIFLSVITFGLYSIWWNYKAWRFFQEKENTDIMPAIRTIFGIFFLIRLFSKIIDLAKAKNYQKNYSPSLLFIAYLFLILLSYLPEPYGLMSIFALTCFIKPFKALNYAKMNDTGYEVIVQDRFNGRQIFLIVIGSIWWLLILASIVIILSQQNEYISY</sequence>
<gene>
    <name evidence="2" type="ORF">EZ428_23610</name>
</gene>
<dbReference type="Proteomes" id="UP000292884">
    <property type="component" value="Unassembled WGS sequence"/>
</dbReference>
<evidence type="ECO:0000256" key="1">
    <source>
        <dbReference type="SAM" id="Phobius"/>
    </source>
</evidence>
<feature type="transmembrane region" description="Helical" evidence="1">
    <location>
        <begin position="21"/>
        <end position="38"/>
    </location>
</feature>
<keyword evidence="3" id="KW-1185">Reference proteome</keyword>
<dbReference type="AlphaFoldDB" id="A0A4V2MHH3"/>
<organism evidence="2 3">
    <name type="scientific">Pedobacter frigiditerrae</name>
    <dbReference type="NCBI Taxonomy" id="2530452"/>
    <lineage>
        <taxon>Bacteria</taxon>
        <taxon>Pseudomonadati</taxon>
        <taxon>Bacteroidota</taxon>
        <taxon>Sphingobacteriia</taxon>
        <taxon>Sphingobacteriales</taxon>
        <taxon>Sphingobacteriaceae</taxon>
        <taxon>Pedobacter</taxon>
    </lineage>
</organism>
<comment type="caution">
    <text evidence="2">The sequence shown here is derived from an EMBL/GenBank/DDBJ whole genome shotgun (WGS) entry which is preliminary data.</text>
</comment>
<dbReference type="OrthoDB" id="8750132at2"/>
<evidence type="ECO:0000313" key="3">
    <source>
        <dbReference type="Proteomes" id="UP000292884"/>
    </source>
</evidence>
<name>A0A4V2MHH3_9SPHI</name>
<keyword evidence="1" id="KW-0472">Membrane</keyword>
<evidence type="ECO:0008006" key="4">
    <source>
        <dbReference type="Google" id="ProtNLM"/>
    </source>
</evidence>
<reference evidence="2 3" key="1">
    <citation type="submission" date="2019-02" db="EMBL/GenBank/DDBJ databases">
        <title>Pedobacter sp. RP-1-13 sp. nov., isolated from Arctic soil.</title>
        <authorList>
            <person name="Dahal R.H."/>
        </authorList>
    </citation>
    <scope>NUCLEOTIDE SEQUENCE [LARGE SCALE GENOMIC DNA]</scope>
    <source>
        <strain evidence="2 3">RP-1-13</strain>
    </source>
</reference>
<keyword evidence="1" id="KW-0812">Transmembrane</keyword>
<feature type="transmembrane region" description="Helical" evidence="1">
    <location>
        <begin position="58"/>
        <end position="76"/>
    </location>
</feature>
<feature type="transmembrane region" description="Helical" evidence="1">
    <location>
        <begin position="88"/>
        <end position="106"/>
    </location>
</feature>